<reference evidence="2 3" key="1">
    <citation type="journal article" date="2012" name="Stand. Genomic Sci.">
        <title>Complete genome sequence of the sulfur compounds oxidizing chemolithoautotroph Sulfuricurvum kujiense type strain (YK-1(T)).</title>
        <authorList>
            <person name="Han C."/>
            <person name="Kotsyurbenko O."/>
            <person name="Chertkov O."/>
            <person name="Held B."/>
            <person name="Lapidus A."/>
            <person name="Nolan M."/>
            <person name="Lucas S."/>
            <person name="Hammon N."/>
            <person name="Deshpande S."/>
            <person name="Cheng J.F."/>
            <person name="Tapia R."/>
            <person name="Goodwin L.A."/>
            <person name="Pitluck S."/>
            <person name="Liolios K."/>
            <person name="Pagani I."/>
            <person name="Ivanova N."/>
            <person name="Mavromatis K."/>
            <person name="Mikhailova N."/>
            <person name="Pati A."/>
            <person name="Chen A."/>
            <person name="Palaniappan K."/>
            <person name="Land M."/>
            <person name="Hauser L."/>
            <person name="Chang Y.J."/>
            <person name="Jeffries C.D."/>
            <person name="Brambilla E.M."/>
            <person name="Rohde M."/>
            <person name="Spring S."/>
            <person name="Sikorski J."/>
            <person name="Goker M."/>
            <person name="Woyke T."/>
            <person name="Bristow J."/>
            <person name="Eisen J.A."/>
            <person name="Markowitz V."/>
            <person name="Hugenholtz P."/>
            <person name="Kyrpides N.C."/>
            <person name="Klenk H.P."/>
            <person name="Detter J.C."/>
        </authorList>
    </citation>
    <scope>NUCLEOTIDE SEQUENCE [LARGE SCALE GENOMIC DNA]</scope>
    <source>
        <strain evidence="3">ATCC BAA-921 / DSM 16994 / JCM 11577 / YK-1</strain>
    </source>
</reference>
<keyword evidence="3" id="KW-1185">Reference proteome</keyword>
<dbReference type="eggNOG" id="COG4969">
    <property type="taxonomic scope" value="Bacteria"/>
</dbReference>
<dbReference type="AlphaFoldDB" id="E4TXE0"/>
<evidence type="ECO:0008006" key="4">
    <source>
        <dbReference type="Google" id="ProtNLM"/>
    </source>
</evidence>
<evidence type="ECO:0000256" key="1">
    <source>
        <dbReference type="SAM" id="Phobius"/>
    </source>
</evidence>
<dbReference type="HOGENOM" id="CLU_1383552_0_0_7"/>
<dbReference type="RefSeq" id="WP_013459034.1">
    <property type="nucleotide sequence ID" value="NC_014762.1"/>
</dbReference>
<dbReference type="InterPro" id="IPR012902">
    <property type="entry name" value="N_methyl_site"/>
</dbReference>
<dbReference type="InterPro" id="IPR045584">
    <property type="entry name" value="Pilin-like"/>
</dbReference>
<sequence>MTIYKNHRKGISLVEMTIAVILFGVLSTVTMLYYKNLFNIDLTSKKARIAALMDQGRQLSGAYDVYIAQFGIAPLDVNLSDFNATNVMILKHLPKDIIEMTTVGWELNTSAVDGHPAFQFPIDLNGTSYKLAGVKDDDQYCAIFNHEINTSLDLNVSDNMNFGTAASQYSALGDAFCYTEILGANDHKHWIMIVQQN</sequence>
<proteinExistence type="predicted"/>
<dbReference type="STRING" id="709032.Sulku_0170"/>
<dbReference type="OrthoDB" id="5918848at2"/>
<dbReference type="SUPFAM" id="SSF54523">
    <property type="entry name" value="Pili subunits"/>
    <property type="match status" value="1"/>
</dbReference>
<evidence type="ECO:0000313" key="3">
    <source>
        <dbReference type="Proteomes" id="UP000008721"/>
    </source>
</evidence>
<protein>
    <recommendedName>
        <fullName evidence="4">Prepilin-type N-terminal cleavage/methylation domain-containing protein</fullName>
    </recommendedName>
</protein>
<organism evidence="2 3">
    <name type="scientific">Sulfuricurvum kujiense (strain ATCC BAA-921 / DSM 16994 / JCM 11577 / YK-1)</name>
    <dbReference type="NCBI Taxonomy" id="709032"/>
    <lineage>
        <taxon>Bacteria</taxon>
        <taxon>Pseudomonadati</taxon>
        <taxon>Campylobacterota</taxon>
        <taxon>Epsilonproteobacteria</taxon>
        <taxon>Campylobacterales</taxon>
        <taxon>Sulfurimonadaceae</taxon>
        <taxon>Sulfuricurvum</taxon>
    </lineage>
</organism>
<dbReference type="EMBL" id="CP002355">
    <property type="protein sequence ID" value="ADR32837.1"/>
    <property type="molecule type" value="Genomic_DNA"/>
</dbReference>
<evidence type="ECO:0000313" key="2">
    <source>
        <dbReference type="EMBL" id="ADR32837.1"/>
    </source>
</evidence>
<keyword evidence="1" id="KW-0472">Membrane</keyword>
<keyword evidence="1" id="KW-1133">Transmembrane helix</keyword>
<dbReference type="PROSITE" id="PS00409">
    <property type="entry name" value="PROKAR_NTER_METHYL"/>
    <property type="match status" value="1"/>
</dbReference>
<feature type="transmembrane region" description="Helical" evidence="1">
    <location>
        <begin position="12"/>
        <end position="34"/>
    </location>
</feature>
<dbReference type="KEGG" id="sku:Sulku_0170"/>
<gene>
    <name evidence="2" type="ordered locus">Sulku_0170</name>
</gene>
<keyword evidence="1" id="KW-0812">Transmembrane</keyword>
<accession>E4TXE0</accession>
<dbReference type="Proteomes" id="UP000008721">
    <property type="component" value="Chromosome"/>
</dbReference>
<name>E4TXE0_SULKY</name>